<proteinExistence type="predicted"/>
<feature type="coiled-coil region" evidence="1">
    <location>
        <begin position="5"/>
        <end position="32"/>
    </location>
</feature>
<sequence>MQILLETHKAEIEDLENKMKIMSTETRLYRSEVITLQKNIAKKDKHFLQYQQKQREERQRDVQERENFIIKNTSLQLTVDNLLEELAAIKNKKVLIEDDLKNSLLEINRLSLQIKERNKDIGNFKTHVDHLLHNKANVEFKAEMYEDHLTTDRKQLVEAKKEIDDLNQRIDELQAELAAQESETDKQESQQKQLENLQKMEILKQAKLIDCQKFQMTVREKKIKTLQGRLQETHNQLQECRKLLRNKTKDNVRLLEEVHRWKKTMGNETENIKSLKRKLEDAKSANSTLQSELKLVKSQYRLMVKERDKFEAQCKQMENTREYRENHNQMLSNQQELFLSKLKVQDHQLEKVGKKKRHYWTEANYII</sequence>
<reference evidence="2 3" key="1">
    <citation type="submission" date="2021-06" db="EMBL/GenBank/DDBJ databases">
        <title>Caerostris darwini draft genome.</title>
        <authorList>
            <person name="Kono N."/>
            <person name="Arakawa K."/>
        </authorList>
    </citation>
    <scope>NUCLEOTIDE SEQUENCE [LARGE SCALE GENOMIC DNA]</scope>
</reference>
<keyword evidence="1" id="KW-0175">Coiled coil</keyword>
<dbReference type="AlphaFoldDB" id="A0AAV4U8Y0"/>
<dbReference type="Proteomes" id="UP001054837">
    <property type="component" value="Unassembled WGS sequence"/>
</dbReference>
<name>A0AAV4U8Y0_9ARAC</name>
<keyword evidence="3" id="KW-1185">Reference proteome</keyword>
<gene>
    <name evidence="2" type="primary">AVEN_121923_1</name>
    <name evidence="2" type="ORF">CDAR_172001</name>
</gene>
<organism evidence="2 3">
    <name type="scientific">Caerostris darwini</name>
    <dbReference type="NCBI Taxonomy" id="1538125"/>
    <lineage>
        <taxon>Eukaryota</taxon>
        <taxon>Metazoa</taxon>
        <taxon>Ecdysozoa</taxon>
        <taxon>Arthropoda</taxon>
        <taxon>Chelicerata</taxon>
        <taxon>Arachnida</taxon>
        <taxon>Araneae</taxon>
        <taxon>Araneomorphae</taxon>
        <taxon>Entelegynae</taxon>
        <taxon>Araneoidea</taxon>
        <taxon>Araneidae</taxon>
        <taxon>Caerostris</taxon>
    </lineage>
</organism>
<evidence type="ECO:0000256" key="1">
    <source>
        <dbReference type="SAM" id="Coils"/>
    </source>
</evidence>
<evidence type="ECO:0000313" key="2">
    <source>
        <dbReference type="EMBL" id="GIY54235.1"/>
    </source>
</evidence>
<evidence type="ECO:0000313" key="3">
    <source>
        <dbReference type="Proteomes" id="UP001054837"/>
    </source>
</evidence>
<protein>
    <submittedName>
        <fullName evidence="2">Uncharacterized protein</fullName>
    </submittedName>
</protein>
<dbReference type="EMBL" id="BPLQ01010895">
    <property type="protein sequence ID" value="GIY54235.1"/>
    <property type="molecule type" value="Genomic_DNA"/>
</dbReference>
<feature type="coiled-coil region" evidence="1">
    <location>
        <begin position="72"/>
        <end position="99"/>
    </location>
</feature>
<comment type="caution">
    <text evidence="2">The sequence shown here is derived from an EMBL/GenBank/DDBJ whole genome shotgun (WGS) entry which is preliminary data.</text>
</comment>
<feature type="coiled-coil region" evidence="1">
    <location>
        <begin position="149"/>
        <end position="320"/>
    </location>
</feature>
<accession>A0AAV4U8Y0</accession>